<dbReference type="CDD" id="cd18578">
    <property type="entry name" value="ABC_6TM_Pgp_ABCB1_D2_like"/>
    <property type="match status" value="1"/>
</dbReference>
<reference evidence="16" key="2">
    <citation type="submission" date="2020-05" db="EMBL/GenBank/DDBJ databases">
        <authorList>
            <person name="Kang H.-M."/>
            <person name="Kim M.-S."/>
            <person name="Lee J.-S."/>
        </authorList>
    </citation>
    <scope>NUCLEOTIDE SEQUENCE</scope>
</reference>
<feature type="transmembrane region" description="Helical" evidence="13">
    <location>
        <begin position="21"/>
        <end position="41"/>
    </location>
</feature>
<comment type="subcellular location">
    <subcellularLocation>
        <location evidence="1">Membrane</location>
        <topology evidence="1">Multi-pass membrane protein</topology>
    </subcellularLocation>
</comment>
<evidence type="ECO:0000259" key="15">
    <source>
        <dbReference type="PROSITE" id="PS50929"/>
    </source>
</evidence>
<accession>A0A7H9SKV0</accession>
<dbReference type="InterPro" id="IPR027417">
    <property type="entry name" value="P-loop_NTPase"/>
</dbReference>
<keyword evidence="5" id="KW-0677">Repeat</keyword>
<dbReference type="PROSITE" id="PS50893">
    <property type="entry name" value="ABC_TRANSPORTER_2"/>
    <property type="match status" value="2"/>
</dbReference>
<feature type="transmembrane region" description="Helical" evidence="13">
    <location>
        <begin position="101"/>
        <end position="126"/>
    </location>
</feature>
<evidence type="ECO:0000259" key="14">
    <source>
        <dbReference type="PROSITE" id="PS50893"/>
    </source>
</evidence>
<dbReference type="FunFam" id="3.40.50.300:FF:000205">
    <property type="entry name" value="ABC transporter B family member 4"/>
    <property type="match status" value="1"/>
</dbReference>
<evidence type="ECO:0000256" key="12">
    <source>
        <dbReference type="SAM" id="MobiDB-lite"/>
    </source>
</evidence>
<feature type="transmembrane region" description="Helical" evidence="13">
    <location>
        <begin position="557"/>
        <end position="579"/>
    </location>
</feature>
<evidence type="ECO:0000256" key="10">
    <source>
        <dbReference type="ARBA" id="ARBA00023136"/>
    </source>
</evidence>
<keyword evidence="6" id="KW-0547">Nucleotide-binding</keyword>
<evidence type="ECO:0000313" key="16">
    <source>
        <dbReference type="EMBL" id="QNH67869.1"/>
    </source>
</evidence>
<dbReference type="Pfam" id="PF00005">
    <property type="entry name" value="ABC_tran"/>
    <property type="match status" value="2"/>
</dbReference>
<keyword evidence="11" id="KW-0325">Glycoprotein</keyword>
<dbReference type="GO" id="GO:0005524">
    <property type="term" value="F:ATP binding"/>
    <property type="evidence" value="ECO:0007669"/>
    <property type="project" value="UniProtKB-KW"/>
</dbReference>
<feature type="transmembrane region" description="Helical" evidence="13">
    <location>
        <begin position="661"/>
        <end position="678"/>
    </location>
</feature>
<evidence type="ECO:0000256" key="6">
    <source>
        <dbReference type="ARBA" id="ARBA00022741"/>
    </source>
</evidence>
<dbReference type="InterPro" id="IPR039421">
    <property type="entry name" value="Type_1_exporter"/>
</dbReference>
<dbReference type="GO" id="GO:0015421">
    <property type="term" value="F:ABC-type oligopeptide transporter activity"/>
    <property type="evidence" value="ECO:0007669"/>
    <property type="project" value="TreeGrafter"/>
</dbReference>
<evidence type="ECO:0000256" key="9">
    <source>
        <dbReference type="ARBA" id="ARBA00022989"/>
    </source>
</evidence>
<feature type="compositionally biased region" description="Basic and acidic residues" evidence="12">
    <location>
        <begin position="468"/>
        <end position="486"/>
    </location>
</feature>
<feature type="region of interest" description="Disordered" evidence="12">
    <location>
        <begin position="441"/>
        <end position="487"/>
    </location>
</feature>
<protein>
    <submittedName>
        <fullName evidence="16">ATP-binding cassette transporter subfamily B member 1-like protein X2</fullName>
    </submittedName>
</protein>
<evidence type="ECO:0000256" key="5">
    <source>
        <dbReference type="ARBA" id="ARBA00022737"/>
    </source>
</evidence>
<keyword evidence="9 13" id="KW-1133">Transmembrane helix</keyword>
<dbReference type="PROSITE" id="PS50929">
    <property type="entry name" value="ABC_TM1F"/>
    <property type="match status" value="2"/>
</dbReference>
<evidence type="ECO:0000256" key="11">
    <source>
        <dbReference type="ARBA" id="ARBA00023180"/>
    </source>
</evidence>
<evidence type="ECO:0000256" key="4">
    <source>
        <dbReference type="ARBA" id="ARBA00022692"/>
    </source>
</evidence>
<dbReference type="PANTHER" id="PTHR43394:SF27">
    <property type="entry name" value="ATP-DEPENDENT TRANSLOCASE ABCB1-LIKE"/>
    <property type="match status" value="1"/>
</dbReference>
<feature type="domain" description="ABC transporter" evidence="14">
    <location>
        <begin position="199"/>
        <end position="435"/>
    </location>
</feature>
<dbReference type="PROSITE" id="PS00211">
    <property type="entry name" value="ABC_TRANSPORTER_1"/>
    <property type="match status" value="2"/>
</dbReference>
<proteinExistence type="evidence at transcript level"/>
<evidence type="ECO:0000256" key="1">
    <source>
        <dbReference type="ARBA" id="ARBA00004141"/>
    </source>
</evidence>
<name>A0A7H9SKV0_9BILA</name>
<dbReference type="Gene3D" id="3.40.50.300">
    <property type="entry name" value="P-loop containing nucleotide triphosphate hydrolases"/>
    <property type="match status" value="2"/>
</dbReference>
<dbReference type="InterPro" id="IPR011527">
    <property type="entry name" value="ABC1_TM_dom"/>
</dbReference>
<keyword evidence="7 16" id="KW-0067">ATP-binding</keyword>
<dbReference type="GO" id="GO:0090374">
    <property type="term" value="P:oligopeptide export from mitochondrion"/>
    <property type="evidence" value="ECO:0007669"/>
    <property type="project" value="TreeGrafter"/>
</dbReference>
<dbReference type="InterPro" id="IPR017871">
    <property type="entry name" value="ABC_transporter-like_CS"/>
</dbReference>
<evidence type="ECO:0000256" key="7">
    <source>
        <dbReference type="ARBA" id="ARBA00022840"/>
    </source>
</evidence>
<dbReference type="AlphaFoldDB" id="A0A7H9SKV0"/>
<dbReference type="SUPFAM" id="SSF90123">
    <property type="entry name" value="ABC transporter transmembrane region"/>
    <property type="match status" value="2"/>
</dbReference>
<dbReference type="SMART" id="SM00382">
    <property type="entry name" value="AAA"/>
    <property type="match status" value="2"/>
</dbReference>
<dbReference type="Pfam" id="PF00664">
    <property type="entry name" value="ABC_membrane"/>
    <property type="match status" value="2"/>
</dbReference>
<feature type="domain" description="ABC transmembrane type-1" evidence="15">
    <location>
        <begin position="516"/>
        <end position="802"/>
    </location>
</feature>
<dbReference type="SUPFAM" id="SSF52540">
    <property type="entry name" value="P-loop containing nucleoside triphosphate hydrolases"/>
    <property type="match status" value="2"/>
</dbReference>
<feature type="transmembrane region" description="Helical" evidence="13">
    <location>
        <begin position="635"/>
        <end position="655"/>
    </location>
</feature>
<keyword evidence="4 13" id="KW-0812">Transmembrane</keyword>
<dbReference type="PANTHER" id="PTHR43394">
    <property type="entry name" value="ATP-DEPENDENT PERMEASE MDL1, MITOCHONDRIAL"/>
    <property type="match status" value="1"/>
</dbReference>
<keyword evidence="10 13" id="KW-0472">Membrane</keyword>
<dbReference type="EMBL" id="MT524814">
    <property type="protein sequence ID" value="QNH67869.1"/>
    <property type="molecule type" value="mRNA"/>
</dbReference>
<feature type="transmembrane region" description="Helical" evidence="13">
    <location>
        <begin position="138"/>
        <end position="159"/>
    </location>
</feature>
<evidence type="ECO:0000256" key="2">
    <source>
        <dbReference type="ARBA" id="ARBA00007577"/>
    </source>
</evidence>
<evidence type="ECO:0000256" key="13">
    <source>
        <dbReference type="SAM" id="Phobius"/>
    </source>
</evidence>
<feature type="transmembrane region" description="Helical" evidence="13">
    <location>
        <begin position="512"/>
        <end position="537"/>
    </location>
</feature>
<dbReference type="FunFam" id="3.40.50.300:FF:000479">
    <property type="entry name" value="Multidrug resistance protein 1A"/>
    <property type="match status" value="1"/>
</dbReference>
<dbReference type="InterPro" id="IPR036640">
    <property type="entry name" value="ABC1_TM_sf"/>
</dbReference>
<evidence type="ECO:0000256" key="8">
    <source>
        <dbReference type="ARBA" id="ARBA00022967"/>
    </source>
</evidence>
<keyword evidence="8" id="KW-1278">Translocase</keyword>
<reference evidence="16" key="1">
    <citation type="journal article" date="2020" name="Comp. Biochem. Physiol. Part D Genomics Proteomics">
        <title>The genome of the marine monogonont rotifer Brachionus rotundiformis and insight into species-specific detoxification components in Brachionus spp.</title>
        <authorList>
            <person name="Kang H.M."/>
            <person name="Kim M.S."/>
            <person name="Choi B.S."/>
            <person name="Kim D.H."/>
            <person name="Kim H.J."/>
            <person name="Hwang U.K."/>
            <person name="Hagiwara A."/>
            <person name="Lee J.S."/>
        </authorList>
    </citation>
    <scope>NUCLEOTIDE SEQUENCE</scope>
</reference>
<feature type="domain" description="ABC transmembrane type-1" evidence="15">
    <location>
        <begin position="1"/>
        <end position="164"/>
    </location>
</feature>
<feature type="domain" description="ABC transporter" evidence="14">
    <location>
        <begin position="837"/>
        <end position="1076"/>
    </location>
</feature>
<comment type="similarity">
    <text evidence="2">Belongs to the ABC transporter superfamily. ABCB family. Multidrug resistance exporter (TC 3.A.1.201) subfamily.</text>
</comment>
<dbReference type="Gene3D" id="1.20.1560.10">
    <property type="entry name" value="ABC transporter type 1, transmembrane domain"/>
    <property type="match status" value="1"/>
</dbReference>
<organism evidence="16">
    <name type="scientific">Brachionus rotundiformis</name>
    <dbReference type="NCBI Taxonomy" id="96890"/>
    <lineage>
        <taxon>Eukaryota</taxon>
        <taxon>Metazoa</taxon>
        <taxon>Spiralia</taxon>
        <taxon>Gnathifera</taxon>
        <taxon>Rotifera</taxon>
        <taxon>Eurotatoria</taxon>
        <taxon>Monogononta</taxon>
        <taxon>Pseudotrocha</taxon>
        <taxon>Ploima</taxon>
        <taxon>Brachionidae</taxon>
        <taxon>Brachionus</taxon>
    </lineage>
</organism>
<dbReference type="GO" id="GO:0005743">
    <property type="term" value="C:mitochondrial inner membrane"/>
    <property type="evidence" value="ECO:0007669"/>
    <property type="project" value="TreeGrafter"/>
</dbReference>
<sequence length="1080" mass="120039">MLSRGIACTIMALVKAWKFTIVFFALIPFMILSTALMVVLVRKYTVEEFKAYGTAGGIAQEALSSIRTVLAFGLTKNTINNYSKNLDDAEKMAKKKGIISGIFGGLSGGLLTFCFGIGIIYGVYLYRLNCIDYNPGAIIQSFFLIITSTFSIGQALPYLKELAEAKGSAMKIFEILETKSKIDTFNSNGQKLSEINGEIEFKDIHFSYPTRPEAKILKGLSLKIPAGKTVALVGSSGGGKSTVISLLQKFYLPESGQISLDGHRIDELDLSWFREQMALVSQEPILFTSTIRENIRLGRLDASDVEIEEAAKSANAHNFIMSTTKQYETLVGERGSQLSGGQKQRIAIARALIRNPKILLLDEATSALDYESERIVQEALDKAKIGRTTIIIAHRLSTIRNADIIAYISNGQLMEIGTHDQLIESKGFYYDLVQSQTQNPIDEKAVEPGQSRKKFESDSSSDFDSEDEKDKDKRKSVSSLSDDKEGKKKKKFKPKKLFYLEKKLLKMQKPELLWIIFGIVGSMFVGIVFPLTGLVFSNIYTVFQSSWDDQIKESLKYMGILFGIALANLIANLVYNYSISYAGARLTRRVRVSMFESMMRQEIGFHDLDENRSSILATQLSTTAPFCKGLTSDKFGILSQGIAGMGFSVIFGFVINWKLTLVMLVFVPITFTSGIIVGRSSTSNKVKGKSSNEEGGRITIETIENIKTVISLGREKHFIKEFNEIFEKRIKKTLLMFHVAALFYGILNSILFFIQAAAFSFGYYLIKNDGLATADLYKIYASITFSSMILGRAFATLPDQKKSQSAAKTAFKIICRKSKIDALSEEGLKPNSIIGNIRFENVYFRYPTRPHIKILNGFNLEIKNGETNALVGPSGCGKSTTISLLLRFYDVESGTVFIDDIDIKKLNTNWLRSKIGLVSQEPTLFNGSILENIRMGNIENDNISLNEVVKAATDANIHEKILSLPEKYDTNVGSKGGQLSGGEKQRVAIARALIRNPKILLLDEATSALDNQSEHIVQDALDKAQIGRTCIVIAHRLSTIQNSNKISVVKDGVILEEGTHLQLMQNKEFYFNLQNQTKTS</sequence>
<evidence type="ECO:0000256" key="3">
    <source>
        <dbReference type="ARBA" id="ARBA00022448"/>
    </source>
</evidence>
<dbReference type="InterPro" id="IPR003439">
    <property type="entry name" value="ABC_transporter-like_ATP-bd"/>
</dbReference>
<dbReference type="CDD" id="cd03249">
    <property type="entry name" value="ABC_MTABC3_MDL1_MDL2"/>
    <property type="match status" value="2"/>
</dbReference>
<feature type="transmembrane region" description="Helical" evidence="13">
    <location>
        <begin position="735"/>
        <end position="765"/>
    </location>
</feature>
<keyword evidence="3" id="KW-0813">Transport</keyword>
<dbReference type="GO" id="GO:0016887">
    <property type="term" value="F:ATP hydrolysis activity"/>
    <property type="evidence" value="ECO:0007669"/>
    <property type="project" value="InterPro"/>
</dbReference>
<dbReference type="InterPro" id="IPR003593">
    <property type="entry name" value="AAA+_ATPase"/>
</dbReference>